<dbReference type="Proteomes" id="UP000717328">
    <property type="component" value="Unassembled WGS sequence"/>
</dbReference>
<keyword evidence="2" id="KW-1185">Reference proteome</keyword>
<evidence type="ECO:0000313" key="2">
    <source>
        <dbReference type="Proteomes" id="UP000717328"/>
    </source>
</evidence>
<proteinExistence type="predicted"/>
<gene>
    <name evidence="1" type="ORF">H0H81_003200</name>
</gene>
<reference evidence="1" key="1">
    <citation type="submission" date="2021-02" db="EMBL/GenBank/DDBJ databases">
        <authorList>
            <person name="Nieuwenhuis M."/>
            <person name="Van De Peppel L.J.J."/>
        </authorList>
    </citation>
    <scope>NUCLEOTIDE SEQUENCE</scope>
    <source>
        <strain evidence="1">D49</strain>
    </source>
</reference>
<organism evidence="1 2">
    <name type="scientific">Sphagnurus paluster</name>
    <dbReference type="NCBI Taxonomy" id="117069"/>
    <lineage>
        <taxon>Eukaryota</taxon>
        <taxon>Fungi</taxon>
        <taxon>Dikarya</taxon>
        <taxon>Basidiomycota</taxon>
        <taxon>Agaricomycotina</taxon>
        <taxon>Agaricomycetes</taxon>
        <taxon>Agaricomycetidae</taxon>
        <taxon>Agaricales</taxon>
        <taxon>Tricholomatineae</taxon>
        <taxon>Lyophyllaceae</taxon>
        <taxon>Sphagnurus</taxon>
    </lineage>
</organism>
<comment type="caution">
    <text evidence="1">The sequence shown here is derived from an EMBL/GenBank/DDBJ whole genome shotgun (WGS) entry which is preliminary data.</text>
</comment>
<dbReference type="EMBL" id="JABCKI010006612">
    <property type="protein sequence ID" value="KAG5634136.1"/>
    <property type="molecule type" value="Genomic_DNA"/>
</dbReference>
<name>A0A9P7K1F0_9AGAR</name>
<dbReference type="AlphaFoldDB" id="A0A9P7K1F0"/>
<reference evidence="1" key="2">
    <citation type="submission" date="2021-10" db="EMBL/GenBank/DDBJ databases">
        <title>Phylogenomics reveals ancestral predisposition of the termite-cultivated fungus Termitomyces towards a domesticated lifestyle.</title>
        <authorList>
            <person name="Auxier B."/>
            <person name="Grum-Grzhimaylo A."/>
            <person name="Cardenas M.E."/>
            <person name="Lodge J.D."/>
            <person name="Laessoe T."/>
            <person name="Pedersen O."/>
            <person name="Smith M.E."/>
            <person name="Kuyper T.W."/>
            <person name="Franco-Molano E.A."/>
            <person name="Baroni T.J."/>
            <person name="Aanen D.K."/>
        </authorList>
    </citation>
    <scope>NUCLEOTIDE SEQUENCE</scope>
    <source>
        <strain evidence="1">D49</strain>
    </source>
</reference>
<evidence type="ECO:0000313" key="1">
    <source>
        <dbReference type="EMBL" id="KAG5634136.1"/>
    </source>
</evidence>
<accession>A0A9P7K1F0</accession>
<sequence>MEPNENVVQADCCDGLRPGDTKFGQWGTVQRFALSDSESTDANLSGSESHFVFQGFMGMGSAWPVIATLGSRMLRAGRVGEEIPNALDDAYFQSNFSGARVAQWAGEVGASYLAASLGYNSWAARGSGSGGG</sequence>
<feature type="non-terminal residue" evidence="1">
    <location>
        <position position="132"/>
    </location>
</feature>
<protein>
    <submittedName>
        <fullName evidence="1">Uncharacterized protein</fullName>
    </submittedName>
</protein>